<sequence>MRIPHAKPSYRNETEFIPRGSLKPRYIPGGSSLNDLLSRDTPNRTALIVVLSVGVPILLILTGYILYRRRKKRNAPWRPPKSAWGKLRKGATPKVMPKRQIGGSSTIQAPAPAHTTQRTGIPGEETEKGLYSERSIDCTNQGLANHGDGGNAKL</sequence>
<accession>A0ACA9T7A0</accession>
<name>A0ACA9T7A0_BIOOC</name>
<evidence type="ECO:0000313" key="1">
    <source>
        <dbReference type="EMBL" id="CAG9936773.1"/>
    </source>
</evidence>
<keyword evidence="2" id="KW-1185">Reference proteome</keyword>
<reference evidence="1" key="1">
    <citation type="submission" date="2020-04" db="EMBL/GenBank/DDBJ databases">
        <authorList>
            <person name="Broberg M."/>
        </authorList>
    </citation>
    <scope>NUCLEOTIDE SEQUENCE</scope>
</reference>
<comment type="caution">
    <text evidence="1">The sequence shown here is derived from an EMBL/GenBank/DDBJ whole genome shotgun (WGS) entry which is preliminary data.</text>
</comment>
<organism evidence="1 2">
    <name type="scientific">Clonostachys rosea f. rosea IK726</name>
    <dbReference type="NCBI Taxonomy" id="1349383"/>
    <lineage>
        <taxon>Eukaryota</taxon>
        <taxon>Fungi</taxon>
        <taxon>Dikarya</taxon>
        <taxon>Ascomycota</taxon>
        <taxon>Pezizomycotina</taxon>
        <taxon>Sordariomycetes</taxon>
        <taxon>Hypocreomycetidae</taxon>
        <taxon>Hypocreales</taxon>
        <taxon>Bionectriaceae</taxon>
        <taxon>Clonostachys</taxon>
    </lineage>
</organism>
<dbReference type="Proteomes" id="UP000836387">
    <property type="component" value="Unassembled WGS sequence"/>
</dbReference>
<protein>
    <submittedName>
        <fullName evidence="1">Uncharacterized protein</fullName>
    </submittedName>
</protein>
<evidence type="ECO:0000313" key="2">
    <source>
        <dbReference type="Proteomes" id="UP000836387"/>
    </source>
</evidence>
<proteinExistence type="predicted"/>
<reference evidence="1" key="2">
    <citation type="submission" date="2021-10" db="EMBL/GenBank/DDBJ databases">
        <authorList>
            <person name="Piombo E."/>
        </authorList>
    </citation>
    <scope>NUCLEOTIDE SEQUENCE</scope>
</reference>
<gene>
    <name evidence="1" type="ORF">CRV2_00003955</name>
</gene>
<dbReference type="EMBL" id="CADEHS020000001">
    <property type="protein sequence ID" value="CAG9936773.1"/>
    <property type="molecule type" value="Genomic_DNA"/>
</dbReference>